<organism evidence="1 2">
    <name type="scientific">Avena sativa</name>
    <name type="common">Oat</name>
    <dbReference type="NCBI Taxonomy" id="4498"/>
    <lineage>
        <taxon>Eukaryota</taxon>
        <taxon>Viridiplantae</taxon>
        <taxon>Streptophyta</taxon>
        <taxon>Embryophyta</taxon>
        <taxon>Tracheophyta</taxon>
        <taxon>Spermatophyta</taxon>
        <taxon>Magnoliopsida</taxon>
        <taxon>Liliopsida</taxon>
        <taxon>Poales</taxon>
        <taxon>Poaceae</taxon>
        <taxon>BOP clade</taxon>
        <taxon>Pooideae</taxon>
        <taxon>Poodae</taxon>
        <taxon>Poeae</taxon>
        <taxon>Poeae Chloroplast Group 1 (Aveneae type)</taxon>
        <taxon>Aveninae</taxon>
        <taxon>Avena</taxon>
    </lineage>
</organism>
<dbReference type="Proteomes" id="UP001732700">
    <property type="component" value="Chromosome 2A"/>
</dbReference>
<accession>A0ACD5UDL9</accession>
<proteinExistence type="predicted"/>
<protein>
    <submittedName>
        <fullName evidence="1">Uncharacterized protein</fullName>
    </submittedName>
</protein>
<keyword evidence="2" id="KW-1185">Reference proteome</keyword>
<evidence type="ECO:0000313" key="2">
    <source>
        <dbReference type="Proteomes" id="UP001732700"/>
    </source>
</evidence>
<reference evidence="1" key="2">
    <citation type="submission" date="2025-09" db="UniProtKB">
        <authorList>
            <consortium name="EnsemblPlants"/>
        </authorList>
    </citation>
    <scope>IDENTIFICATION</scope>
</reference>
<sequence length="239" mass="28061">MPSSNHSESSQDSLLSDFAEQHGLSPRKPIPETIFDQEYTGYDDCDLRCKHDMPMYRYVCFDQYNDRENTGRRFLACGNKDEAMCDKVDWVDRPWPATLKNSLLKLWGMYDFESESRMHGNVEYATKNFQLVSEKRELERKNMELHKQLGKALEYVADLSNHDYELEVSKREKAEQLVASLEEENKKLHTQLAKRPKANEDYAALKEEKKKLEHYVADLLKLSHDQKDKMKKIVQICGE</sequence>
<reference evidence="1" key="1">
    <citation type="submission" date="2021-05" db="EMBL/GenBank/DDBJ databases">
        <authorList>
            <person name="Scholz U."/>
            <person name="Mascher M."/>
            <person name="Fiebig A."/>
        </authorList>
    </citation>
    <scope>NUCLEOTIDE SEQUENCE [LARGE SCALE GENOMIC DNA]</scope>
</reference>
<dbReference type="EnsemblPlants" id="AVESA.00010b.r2.2AG0231340.1">
    <property type="protein sequence ID" value="AVESA.00010b.r2.2AG0231340.1.CDS"/>
    <property type="gene ID" value="AVESA.00010b.r2.2AG0231340"/>
</dbReference>
<evidence type="ECO:0000313" key="1">
    <source>
        <dbReference type="EnsemblPlants" id="AVESA.00010b.r2.2AG0231340.1.CDS"/>
    </source>
</evidence>
<name>A0ACD5UDL9_AVESA</name>